<feature type="domain" description="Methyltransferase FkbM" evidence="1">
    <location>
        <begin position="66"/>
        <end position="229"/>
    </location>
</feature>
<dbReference type="OrthoDB" id="9810122at2"/>
<gene>
    <name evidence="2" type="ORF">JT25_001075</name>
</gene>
<reference evidence="2 3" key="1">
    <citation type="journal article" date="2015" name="Environ. Microbiol.">
        <title>Methane oxidation coupled to nitrate reduction under hypoxia by the Gammaproteobacterium Methylomonas denitrificans, sp. nov. type strain FJG1.</title>
        <authorList>
            <person name="Kits K.D."/>
            <person name="Klotz M.G."/>
            <person name="Stein L.Y."/>
        </authorList>
    </citation>
    <scope>NUCLEOTIDE SEQUENCE [LARGE SCALE GENOMIC DNA]</scope>
    <source>
        <strain evidence="2 3">FJG1</strain>
    </source>
</reference>
<proteinExistence type="predicted"/>
<dbReference type="RefSeq" id="WP_036273449.1">
    <property type="nucleotide sequence ID" value="NZ_CP014476.1"/>
</dbReference>
<protein>
    <recommendedName>
        <fullName evidence="1">Methyltransferase FkbM domain-containing protein</fullName>
    </recommendedName>
</protein>
<dbReference type="PANTHER" id="PTHR34009:SF2">
    <property type="entry name" value="PROTEIN STAR"/>
    <property type="match status" value="1"/>
</dbReference>
<accession>A0A140E3W2</accession>
<evidence type="ECO:0000259" key="1">
    <source>
        <dbReference type="Pfam" id="PF05050"/>
    </source>
</evidence>
<dbReference type="GO" id="GO:0005886">
    <property type="term" value="C:plasma membrane"/>
    <property type="evidence" value="ECO:0007669"/>
    <property type="project" value="TreeGrafter"/>
</dbReference>
<dbReference type="InterPro" id="IPR029063">
    <property type="entry name" value="SAM-dependent_MTases_sf"/>
</dbReference>
<dbReference type="GO" id="GO:0006888">
    <property type="term" value="P:endoplasmic reticulum to Golgi vesicle-mediated transport"/>
    <property type="evidence" value="ECO:0007669"/>
    <property type="project" value="TreeGrafter"/>
</dbReference>
<dbReference type="PANTHER" id="PTHR34009">
    <property type="entry name" value="PROTEIN STAR"/>
    <property type="match status" value="1"/>
</dbReference>
<dbReference type="Proteomes" id="UP000030512">
    <property type="component" value="Chromosome"/>
</dbReference>
<evidence type="ECO:0000313" key="2">
    <source>
        <dbReference type="EMBL" id="AMK75086.1"/>
    </source>
</evidence>
<name>A0A140E3W2_9GAMM</name>
<dbReference type="AlphaFoldDB" id="A0A140E3W2"/>
<dbReference type="InterPro" id="IPR006342">
    <property type="entry name" value="FkbM_mtfrase"/>
</dbReference>
<dbReference type="InterPro" id="IPR053202">
    <property type="entry name" value="EGF_Rcpt_Signaling_Reg"/>
</dbReference>
<dbReference type="NCBIfam" id="TIGR01444">
    <property type="entry name" value="fkbM_fam"/>
    <property type="match status" value="1"/>
</dbReference>
<organism evidence="2 3">
    <name type="scientific">Methylomonas denitrificans</name>
    <dbReference type="NCBI Taxonomy" id="1538553"/>
    <lineage>
        <taxon>Bacteria</taxon>
        <taxon>Pseudomonadati</taxon>
        <taxon>Pseudomonadota</taxon>
        <taxon>Gammaproteobacteria</taxon>
        <taxon>Methylococcales</taxon>
        <taxon>Methylococcaceae</taxon>
        <taxon>Methylomonas</taxon>
    </lineage>
</organism>
<sequence>MNFITRLINWLIRQIDFIKFRIKNPLVPIVNPLTLGTYYSQEGQDLYLSTLLFNEFEHSAGGYVVDVGCNHPEKYSNSKFFEKYFNCKTIAIDPIEEYRALWKELRPDAIFVATALGKSTSTVSLSIPESGSVYDDMFSSITGNNPKIGGASCVQRDVPCVTLASVIETHRLDEITLLSIDVEGVELDVVEGIDFEKALIKCLIIENNTENLFGSEKIREFLRLKGYVFFSRIGFYDDVFLHKSLLQNARP</sequence>
<evidence type="ECO:0000313" key="3">
    <source>
        <dbReference type="Proteomes" id="UP000030512"/>
    </source>
</evidence>
<dbReference type="SUPFAM" id="SSF53335">
    <property type="entry name" value="S-adenosyl-L-methionine-dependent methyltransferases"/>
    <property type="match status" value="1"/>
</dbReference>
<dbReference type="GO" id="GO:0005737">
    <property type="term" value="C:cytoplasm"/>
    <property type="evidence" value="ECO:0007669"/>
    <property type="project" value="GOC"/>
</dbReference>
<dbReference type="KEGG" id="mdn:JT25_001075"/>
<dbReference type="Pfam" id="PF05050">
    <property type="entry name" value="Methyltransf_21"/>
    <property type="match status" value="1"/>
</dbReference>
<dbReference type="EMBL" id="CP014476">
    <property type="protein sequence ID" value="AMK75086.1"/>
    <property type="molecule type" value="Genomic_DNA"/>
</dbReference>
<dbReference type="STRING" id="1538553.JT25_001075"/>
<dbReference type="GO" id="GO:0016197">
    <property type="term" value="P:endosomal transport"/>
    <property type="evidence" value="ECO:0007669"/>
    <property type="project" value="TreeGrafter"/>
</dbReference>
<keyword evidence="3" id="KW-1185">Reference proteome</keyword>
<dbReference type="Gene3D" id="3.40.50.150">
    <property type="entry name" value="Vaccinia Virus protein VP39"/>
    <property type="match status" value="1"/>
</dbReference>